<evidence type="ECO:0000256" key="6">
    <source>
        <dbReference type="ARBA" id="ARBA00023136"/>
    </source>
</evidence>
<dbReference type="RefSeq" id="XP_026634277.1">
    <property type="nucleotide sequence ID" value="XM_026778476.1"/>
</dbReference>
<feature type="transmembrane region" description="Helical" evidence="7">
    <location>
        <begin position="315"/>
        <end position="332"/>
    </location>
</feature>
<dbReference type="PANTHER" id="PTHR48041:SF70">
    <property type="entry name" value="ATP-BINDING CASSETTE SUB-FAMILY G MEMBER 3"/>
    <property type="match status" value="1"/>
</dbReference>
<evidence type="ECO:0000313" key="11">
    <source>
        <dbReference type="RefSeq" id="XP_026634277.1"/>
    </source>
</evidence>
<evidence type="ECO:0000256" key="7">
    <source>
        <dbReference type="SAM" id="Phobius"/>
    </source>
</evidence>
<evidence type="ECO:0000259" key="8">
    <source>
        <dbReference type="Pfam" id="PF01061"/>
    </source>
</evidence>
<keyword evidence="6 7" id="KW-0472">Membrane</keyword>
<organism evidence="10 11">
    <name type="scientific">Microtus ochrogaster</name>
    <name type="common">Prairie vole</name>
    <dbReference type="NCBI Taxonomy" id="79684"/>
    <lineage>
        <taxon>Eukaryota</taxon>
        <taxon>Metazoa</taxon>
        <taxon>Chordata</taxon>
        <taxon>Craniata</taxon>
        <taxon>Vertebrata</taxon>
        <taxon>Euteleostomi</taxon>
        <taxon>Mammalia</taxon>
        <taxon>Eutheria</taxon>
        <taxon>Euarchontoglires</taxon>
        <taxon>Glires</taxon>
        <taxon>Rodentia</taxon>
        <taxon>Myomorpha</taxon>
        <taxon>Muroidea</taxon>
        <taxon>Cricetidae</taxon>
        <taxon>Arvicolinae</taxon>
        <taxon>Microtus</taxon>
    </lineage>
</organism>
<comment type="subcellular location">
    <subcellularLocation>
        <location evidence="1">Membrane</location>
        <topology evidence="1">Multi-pass membrane protein</topology>
    </subcellularLocation>
</comment>
<gene>
    <name evidence="11" type="primary">LOC101993901</name>
</gene>
<keyword evidence="4 7" id="KW-0812">Transmembrane</keyword>
<dbReference type="InterPro" id="IPR043926">
    <property type="entry name" value="ABCG_dom"/>
</dbReference>
<name>A0ABM1TX15_MICOH</name>
<dbReference type="Pfam" id="PF19055">
    <property type="entry name" value="ABC2_membrane_7"/>
    <property type="match status" value="1"/>
</dbReference>
<feature type="transmembrane region" description="Helical" evidence="7">
    <location>
        <begin position="463"/>
        <end position="484"/>
    </location>
</feature>
<evidence type="ECO:0000256" key="4">
    <source>
        <dbReference type="ARBA" id="ARBA00022692"/>
    </source>
</evidence>
<protein>
    <submittedName>
        <fullName evidence="11">ATP-binding cassette sub-family G member 3-like</fullName>
    </submittedName>
</protein>
<sequence>MGFMSSLTSASFYLLGKPRSKELRKRTSIAMELVTEHPILFLDDPTTDLDLRTTTDVISGLKMMSRRGRTIIFSIYQPPYSIFRLFDSLTLVASGKVMFHGPAQEALEYFKSAGYNYESHNNIADFFLDIINGGFSALLDTEEDGHEVEKDKELSERQHQVRENLANMYAQSSLYREMRTELDRLLGEQKSGRSSALEITCVTPFWYQLGWIIHRSFKNIKGFPRIIIIKATITAIVAIILGTVFHVLRNDCTAVQGRAALLFLLTSFECITGMTTGELFVIDRDHFLHEHTSGYYRVSSYFLGKLLGELVPRRLLPSIIFTVIVFSITGVITDVKGVFTMIFTIMMLACCTSSVTLSLGAGENAAAVPTELITIYFMFMLLISGLSLYSVNLMRDLSWIKSLSIPHYGFIALQHNELVGQNFCPEHKTAEVSGCQNFVMCTGEEFLIIWDIDLSPWGFWENIVALTCIMIILLLITYVQLLVLKKKRYFKITLPFSFN</sequence>
<dbReference type="InterPro" id="IPR050352">
    <property type="entry name" value="ABCG_transporters"/>
</dbReference>
<accession>A0ABM1TX15</accession>
<reference evidence="11" key="1">
    <citation type="submission" date="2025-08" db="UniProtKB">
        <authorList>
            <consortium name="RefSeq"/>
        </authorList>
    </citation>
    <scope>IDENTIFICATION</scope>
</reference>
<feature type="transmembrane region" description="Helical" evidence="7">
    <location>
        <begin position="260"/>
        <end position="282"/>
    </location>
</feature>
<feature type="transmembrane region" description="Helical" evidence="7">
    <location>
        <begin position="227"/>
        <end position="248"/>
    </location>
</feature>
<dbReference type="InterPro" id="IPR027417">
    <property type="entry name" value="P-loop_NTPase"/>
</dbReference>
<feature type="transmembrane region" description="Helical" evidence="7">
    <location>
        <begin position="338"/>
        <end position="360"/>
    </location>
</feature>
<keyword evidence="10" id="KW-1185">Reference proteome</keyword>
<comment type="similarity">
    <text evidence="2">Belongs to the ABC transporter superfamily. ABCG family. Eye pigment precursor importer (TC 3.A.1.204) subfamily.</text>
</comment>
<evidence type="ECO:0000259" key="9">
    <source>
        <dbReference type="Pfam" id="PF19055"/>
    </source>
</evidence>
<feature type="transmembrane region" description="Helical" evidence="7">
    <location>
        <begin position="372"/>
        <end position="391"/>
    </location>
</feature>
<proteinExistence type="inferred from homology"/>
<keyword evidence="5 7" id="KW-1133">Transmembrane helix</keyword>
<keyword evidence="3" id="KW-0813">Transport</keyword>
<evidence type="ECO:0000256" key="2">
    <source>
        <dbReference type="ARBA" id="ARBA00005814"/>
    </source>
</evidence>
<evidence type="ECO:0000256" key="1">
    <source>
        <dbReference type="ARBA" id="ARBA00004141"/>
    </source>
</evidence>
<evidence type="ECO:0000256" key="3">
    <source>
        <dbReference type="ARBA" id="ARBA00022448"/>
    </source>
</evidence>
<dbReference type="Gene3D" id="3.40.50.300">
    <property type="entry name" value="P-loop containing nucleotide triphosphate hydrolases"/>
    <property type="match status" value="1"/>
</dbReference>
<dbReference type="SUPFAM" id="SSF52540">
    <property type="entry name" value="P-loop containing nucleoside triphosphate hydrolases"/>
    <property type="match status" value="1"/>
</dbReference>
<dbReference type="InterPro" id="IPR013525">
    <property type="entry name" value="ABC2_TM"/>
</dbReference>
<feature type="domain" description="ABC-2 type transporter transmembrane" evidence="8">
    <location>
        <begin position="207"/>
        <end position="418"/>
    </location>
</feature>
<dbReference type="Pfam" id="PF01061">
    <property type="entry name" value="ABC2_membrane"/>
    <property type="match status" value="1"/>
</dbReference>
<dbReference type="Proteomes" id="UP000694915">
    <property type="component" value="Unplaced"/>
</dbReference>
<dbReference type="PANTHER" id="PTHR48041">
    <property type="entry name" value="ABC TRANSPORTER G FAMILY MEMBER 28"/>
    <property type="match status" value="1"/>
</dbReference>
<feature type="domain" description="ABC transporter family G" evidence="9">
    <location>
        <begin position="76"/>
        <end position="174"/>
    </location>
</feature>
<evidence type="ECO:0000313" key="10">
    <source>
        <dbReference type="Proteomes" id="UP000694915"/>
    </source>
</evidence>
<evidence type="ECO:0000256" key="5">
    <source>
        <dbReference type="ARBA" id="ARBA00022989"/>
    </source>
</evidence>
<dbReference type="GeneID" id="101993901"/>